<sequence>MKRAVFVLSSCICSLLISFVVYSCASAQADPKTHTVEIKDMKFVPESITVNKGDTIIWINRDIMPHDVTEETSKAWTSSVIPAGGSWKMTVTEAADYYCSIHVVMKGKIVLN</sequence>
<evidence type="ECO:0000259" key="2">
    <source>
        <dbReference type="Pfam" id="PF13473"/>
    </source>
</evidence>
<gene>
    <name evidence="3" type="ORF">C8N28_0825</name>
</gene>
<dbReference type="Pfam" id="PF13473">
    <property type="entry name" value="Cupredoxin_1"/>
    <property type="match status" value="1"/>
</dbReference>
<keyword evidence="4" id="KW-1185">Reference proteome</keyword>
<name>A0A4R1M0S3_9SPHI</name>
<organism evidence="3 4">
    <name type="scientific">Albibacterium bauzanense</name>
    <dbReference type="NCBI Taxonomy" id="653929"/>
    <lineage>
        <taxon>Bacteria</taxon>
        <taxon>Pseudomonadati</taxon>
        <taxon>Bacteroidota</taxon>
        <taxon>Sphingobacteriia</taxon>
        <taxon>Sphingobacteriales</taxon>
        <taxon>Sphingobacteriaceae</taxon>
        <taxon>Albibacterium</taxon>
    </lineage>
</organism>
<evidence type="ECO:0000313" key="4">
    <source>
        <dbReference type="Proteomes" id="UP000294616"/>
    </source>
</evidence>
<evidence type="ECO:0000256" key="1">
    <source>
        <dbReference type="SAM" id="SignalP"/>
    </source>
</evidence>
<evidence type="ECO:0000313" key="3">
    <source>
        <dbReference type="EMBL" id="TCK85516.1"/>
    </source>
</evidence>
<accession>A0A4R1M0S3</accession>
<protein>
    <submittedName>
        <fullName evidence="3">Plastocyanin</fullName>
    </submittedName>
</protein>
<dbReference type="AlphaFoldDB" id="A0A4R1M0S3"/>
<dbReference type="RefSeq" id="WP_132221782.1">
    <property type="nucleotide sequence ID" value="NZ_SMGO01000001.1"/>
</dbReference>
<dbReference type="Proteomes" id="UP000294616">
    <property type="component" value="Unassembled WGS sequence"/>
</dbReference>
<dbReference type="Gene3D" id="2.60.40.420">
    <property type="entry name" value="Cupredoxins - blue copper proteins"/>
    <property type="match status" value="1"/>
</dbReference>
<reference evidence="3 4" key="1">
    <citation type="submission" date="2019-03" db="EMBL/GenBank/DDBJ databases">
        <title>Genomic Encyclopedia of Archaeal and Bacterial Type Strains, Phase II (KMG-II): from individual species to whole genera.</title>
        <authorList>
            <person name="Goeker M."/>
        </authorList>
    </citation>
    <scope>NUCLEOTIDE SEQUENCE [LARGE SCALE GENOMIC DNA]</scope>
    <source>
        <strain evidence="3 4">DSM 22554</strain>
    </source>
</reference>
<dbReference type="InterPro" id="IPR028096">
    <property type="entry name" value="EfeO_Cupredoxin"/>
</dbReference>
<proteinExistence type="predicted"/>
<dbReference type="InterPro" id="IPR008972">
    <property type="entry name" value="Cupredoxin"/>
</dbReference>
<keyword evidence="1" id="KW-0732">Signal</keyword>
<dbReference type="EMBL" id="SMGO01000001">
    <property type="protein sequence ID" value="TCK85516.1"/>
    <property type="molecule type" value="Genomic_DNA"/>
</dbReference>
<comment type="caution">
    <text evidence="3">The sequence shown here is derived from an EMBL/GenBank/DDBJ whole genome shotgun (WGS) entry which is preliminary data.</text>
</comment>
<feature type="domain" description="EfeO-type cupredoxin-like" evidence="2">
    <location>
        <begin position="12"/>
        <end position="110"/>
    </location>
</feature>
<dbReference type="OrthoDB" id="849076at2"/>
<feature type="signal peptide" evidence="1">
    <location>
        <begin position="1"/>
        <end position="29"/>
    </location>
</feature>
<dbReference type="SUPFAM" id="SSF49503">
    <property type="entry name" value="Cupredoxins"/>
    <property type="match status" value="1"/>
</dbReference>
<dbReference type="PANTHER" id="PTHR36507">
    <property type="entry name" value="BLL1555 PROTEIN"/>
    <property type="match status" value="1"/>
</dbReference>
<dbReference type="PROSITE" id="PS51257">
    <property type="entry name" value="PROKAR_LIPOPROTEIN"/>
    <property type="match status" value="1"/>
</dbReference>
<feature type="chain" id="PRO_5020311542" evidence="1">
    <location>
        <begin position="30"/>
        <end position="112"/>
    </location>
</feature>
<dbReference type="PANTHER" id="PTHR36507:SF1">
    <property type="entry name" value="BLL1555 PROTEIN"/>
    <property type="match status" value="1"/>
</dbReference>
<dbReference type="InterPro" id="IPR052721">
    <property type="entry name" value="ET_Amicyanin"/>
</dbReference>